<dbReference type="GO" id="GO:0016226">
    <property type="term" value="P:iron-sulfur cluster assembly"/>
    <property type="evidence" value="ECO:0007669"/>
    <property type="project" value="UniProtKB-UniRule"/>
</dbReference>
<dbReference type="FunFam" id="2.130.10.10:FF:000136">
    <property type="entry name" value="Probable cytosolic iron-sulfur protein assembly protein CIAO1"/>
    <property type="match status" value="1"/>
</dbReference>
<feature type="repeat" description="WD" evidence="5">
    <location>
        <begin position="296"/>
        <end position="338"/>
    </location>
</feature>
<dbReference type="AlphaFoldDB" id="A0A6G1S6A5"/>
<sequence length="604" mass="69026">MLEAIQTLEGHTDRVWTLAWNPDGTLLASSGADKTIRLWAKEGDKWNCVSILTGSHNKSIRSLSWSPCGTYLASASFDSTVCVWKRSSFGNWSAVVNLEGHESEVKCVAWSADGFYLASCGRDRKIWIWERATDDMDEFEASENWDCSDVKEDHSKDVKHIVWHPQHPILVSCSYDDTVKFFHQKEGDWTCYETLTAHKSTVWSADFSPCGQYLVTCSDDKTVRIWKNHAHDKLPEVEENSWKCISVIQGYHARSIYNVSWSKVDNVIASASGDNSLAIYRMDTKENTFICSDKSSQSHDCDVNCVSWHPRQSSLLASGSDDFKIKLWKYDNEGMKPSTIIDELMKKLSQMTTETNNVDHTSPTSLNVNQVSDLTEFVSIMQSLKNEVCYDTERHHLGKLLDLNLSSSIPCVIDISDLIFDNQDGHLQEFKVNISDNSGEVKFRFKLSIHKTRLILKLPRRSVKLTTVNRELFLIEKTGDLYLVLPSGQCKFLLGHLFMLADVQFIVNQDDGKILYVITADRDEKIRITNWPNTFEIERFCFGHKQLIRRLIAVNEGRFISVDQQGEICLWNLDGLRADSQKPLYPERVLSLDESAKKRVCVRE</sequence>
<evidence type="ECO:0000256" key="3">
    <source>
        <dbReference type="ARBA" id="ARBA00060126"/>
    </source>
</evidence>
<dbReference type="PROSITE" id="PS50294">
    <property type="entry name" value="WD_REPEATS_REGION"/>
    <property type="match status" value="5"/>
</dbReference>
<name>A0A6G1S6A5_9ACAR</name>
<comment type="function">
    <text evidence="4">Essential component of the cytosolic iron-sulfur (Fe/S) protein assembly machinery. Required for the maturation of extramitochondrial Fe/S proteins.</text>
</comment>
<feature type="repeat" description="WD" evidence="5">
    <location>
        <begin position="249"/>
        <end position="290"/>
    </location>
</feature>
<dbReference type="PANTHER" id="PTHR19920">
    <property type="entry name" value="WD40 PROTEIN CIAO1"/>
    <property type="match status" value="1"/>
</dbReference>
<feature type="repeat" description="WD" evidence="5">
    <location>
        <begin position="195"/>
        <end position="227"/>
    </location>
</feature>
<dbReference type="PANTHER" id="PTHR19920:SF0">
    <property type="entry name" value="CYTOSOLIC IRON-SULFUR PROTEIN ASSEMBLY PROTEIN CIAO1-RELATED"/>
    <property type="match status" value="1"/>
</dbReference>
<dbReference type="CDD" id="cd00200">
    <property type="entry name" value="WD40"/>
    <property type="match status" value="1"/>
</dbReference>
<feature type="repeat" description="WD" evidence="5">
    <location>
        <begin position="98"/>
        <end position="130"/>
    </location>
</feature>
<dbReference type="Pfam" id="PF00400">
    <property type="entry name" value="WD40"/>
    <property type="match status" value="7"/>
</dbReference>
<accession>A0A6G1S6A5</accession>
<dbReference type="GO" id="GO:0097361">
    <property type="term" value="C:cytosolic [4Fe-4S] assembly targeting complex"/>
    <property type="evidence" value="ECO:0007669"/>
    <property type="project" value="InterPro"/>
</dbReference>
<proteinExistence type="inferred from homology"/>
<dbReference type="EMBL" id="GGYP01001265">
    <property type="protein sequence ID" value="MDE46036.1"/>
    <property type="molecule type" value="Transcribed_RNA"/>
</dbReference>
<dbReference type="InterPro" id="IPR001680">
    <property type="entry name" value="WD40_rpt"/>
</dbReference>
<comment type="similarity">
    <text evidence="4">Belongs to the WD repeat CIA1 family.</text>
</comment>
<dbReference type="Gene3D" id="2.130.10.10">
    <property type="entry name" value="YVTN repeat-like/Quinoprotein amine dehydrogenase"/>
    <property type="match status" value="2"/>
</dbReference>
<comment type="function">
    <text evidence="3">Key component of the cytosolic iron-sulfur protein assembly (CIA) complex, a multiprotein complex that mediates the incorporation of iron-sulfur cluster into extramitochondrial Fe/S proteins. As a CIA complex component, interacts specifically with CIAO2A or CIAO2B and MMS19 to assist different branches of iron-sulfur protein assembly, depending of its interactors. The complex CIAO1:CIAO2B:MMS19 binds to and facilitates the assembly of most cytosolic-nuclear Fe/S proteins. CIAO1:CIAO2A specifically matures ACO1 and stabilizes IREB2. Seems to specifically modulate the transactivation activity of WT1. As part of the mitotic spindle-associated MMXD complex it may play a role in chromosome segregation.</text>
</comment>
<evidence type="ECO:0000256" key="1">
    <source>
        <dbReference type="ARBA" id="ARBA00022574"/>
    </source>
</evidence>
<reference evidence="6" key="1">
    <citation type="submission" date="2018-10" db="EMBL/GenBank/DDBJ databases">
        <title>Transcriptome assembly of Aceria tosichella (Wheat curl mite) Type 2.</title>
        <authorList>
            <person name="Scully E.D."/>
            <person name="Geib S.M."/>
            <person name="Palmer N.A."/>
            <person name="Gupta A.K."/>
            <person name="Sarath G."/>
            <person name="Tatineni S."/>
        </authorList>
    </citation>
    <scope>NUCLEOTIDE SEQUENCE</scope>
    <source>
        <strain evidence="6">LincolnNE</strain>
    </source>
</reference>
<evidence type="ECO:0000256" key="4">
    <source>
        <dbReference type="HAMAP-Rule" id="MF_03037"/>
    </source>
</evidence>
<dbReference type="PROSITE" id="PS50082">
    <property type="entry name" value="WD_REPEATS_2"/>
    <property type="match status" value="6"/>
</dbReference>
<dbReference type="SMART" id="SM00320">
    <property type="entry name" value="WD40"/>
    <property type="match status" value="8"/>
</dbReference>
<keyword evidence="1 5" id="KW-0853">WD repeat</keyword>
<evidence type="ECO:0000256" key="5">
    <source>
        <dbReference type="PROSITE-ProRule" id="PRU00221"/>
    </source>
</evidence>
<keyword evidence="2" id="KW-0677">Repeat</keyword>
<dbReference type="SUPFAM" id="SSF50978">
    <property type="entry name" value="WD40 repeat-like"/>
    <property type="match status" value="2"/>
</dbReference>
<protein>
    <recommendedName>
        <fullName evidence="4">Probable cytosolic iron-sulfur protein assembly protein Ciao1</fullName>
    </recommendedName>
</protein>
<dbReference type="InterPro" id="IPR015943">
    <property type="entry name" value="WD40/YVTN_repeat-like_dom_sf"/>
</dbReference>
<evidence type="ECO:0000256" key="2">
    <source>
        <dbReference type="ARBA" id="ARBA00022737"/>
    </source>
</evidence>
<evidence type="ECO:0000313" key="6">
    <source>
        <dbReference type="EMBL" id="MDE46036.1"/>
    </source>
</evidence>
<organism evidence="6">
    <name type="scientific">Aceria tosichella</name>
    <name type="common">wheat curl mite</name>
    <dbReference type="NCBI Taxonomy" id="561515"/>
    <lineage>
        <taxon>Eukaryota</taxon>
        <taxon>Metazoa</taxon>
        <taxon>Ecdysozoa</taxon>
        <taxon>Arthropoda</taxon>
        <taxon>Chelicerata</taxon>
        <taxon>Arachnida</taxon>
        <taxon>Acari</taxon>
        <taxon>Acariformes</taxon>
        <taxon>Trombidiformes</taxon>
        <taxon>Prostigmata</taxon>
        <taxon>Eupodina</taxon>
        <taxon>Eriophyoidea</taxon>
        <taxon>Eriophyidae</taxon>
        <taxon>Eriophyinae</taxon>
        <taxon>Aceriini</taxon>
        <taxon>Aceria</taxon>
    </lineage>
</organism>
<dbReference type="HAMAP" id="MF_03037">
    <property type="entry name" value="ciao1"/>
    <property type="match status" value="1"/>
</dbReference>
<dbReference type="InterPro" id="IPR036322">
    <property type="entry name" value="WD40_repeat_dom_sf"/>
</dbReference>
<feature type="repeat" description="WD" evidence="5">
    <location>
        <begin position="53"/>
        <end position="85"/>
    </location>
</feature>
<feature type="repeat" description="WD" evidence="5">
    <location>
        <begin position="8"/>
        <end position="39"/>
    </location>
</feature>
<gene>
    <name evidence="4" type="primary">Ciao1</name>
    <name evidence="6" type="ORF">g.16602</name>
</gene>
<dbReference type="InterPro" id="IPR028608">
    <property type="entry name" value="CIAO1/Cia1"/>
</dbReference>